<evidence type="ECO:0000313" key="2">
    <source>
        <dbReference type="Proteomes" id="UP000095766"/>
    </source>
</evidence>
<gene>
    <name evidence="1" type="ORF">ERS852510_01851</name>
</gene>
<organism evidence="1 2">
    <name type="scientific">Bacteroides uniformis</name>
    <dbReference type="NCBI Taxonomy" id="820"/>
    <lineage>
        <taxon>Bacteria</taxon>
        <taxon>Pseudomonadati</taxon>
        <taxon>Bacteroidota</taxon>
        <taxon>Bacteroidia</taxon>
        <taxon>Bacteroidales</taxon>
        <taxon>Bacteroidaceae</taxon>
        <taxon>Bacteroides</taxon>
    </lineage>
</organism>
<sequence length="276" mass="32150">MGAIRQTLISKDIISFKKTLNAYIYSIIKMNSNYYNGVSEITYPKIAGLSNISEGIIKTHLSEKDEKGKFVFKDNPLFLGWEYFYVNGKTHIRYKMNTKPENYFILRNDFILDKNLTPKEKDFLLKFMAICTNNTHYLKASKQDIKDKIGVGKNSTVIDSLINKGYIVLINGYYIARCKDMPLSRDLERANIYQTIEDFCIEHGVIPPAYDRKKINLILTKYTTVGKSNRQDFKQTLIKKCKHIEQGNYQYLLTALGLYKKEIKPYPQPEKFEIIL</sequence>
<dbReference type="Proteomes" id="UP000095766">
    <property type="component" value="Unassembled WGS sequence"/>
</dbReference>
<proteinExistence type="predicted"/>
<protein>
    <submittedName>
        <fullName evidence="1">Uncharacterized protein</fullName>
    </submittedName>
</protein>
<evidence type="ECO:0000313" key="1">
    <source>
        <dbReference type="EMBL" id="CUP57961.1"/>
    </source>
</evidence>
<dbReference type="AlphaFoldDB" id="A0A174PEI3"/>
<reference evidence="1 2" key="1">
    <citation type="submission" date="2015-09" db="EMBL/GenBank/DDBJ databases">
        <authorList>
            <consortium name="Pathogen Informatics"/>
        </authorList>
    </citation>
    <scope>NUCLEOTIDE SEQUENCE [LARGE SCALE GENOMIC DNA]</scope>
    <source>
        <strain evidence="1 2">2789STDY5834898</strain>
    </source>
</reference>
<accession>A0A174PEI3</accession>
<dbReference type="EMBL" id="CZAO01000008">
    <property type="protein sequence ID" value="CUP57961.1"/>
    <property type="molecule type" value="Genomic_DNA"/>
</dbReference>
<name>A0A174PEI3_BACUN</name>